<dbReference type="OrthoDB" id="9803729at2"/>
<keyword evidence="5" id="KW-0808">Transferase</keyword>
<protein>
    <submittedName>
        <fullName evidence="5">PLP-dependent transferase</fullName>
    </submittedName>
</protein>
<proteinExistence type="inferred from homology"/>
<dbReference type="InterPro" id="IPR015422">
    <property type="entry name" value="PyrdxlP-dep_Trfase_small"/>
</dbReference>
<dbReference type="RefSeq" id="WP_147169573.1">
    <property type="nucleotide sequence ID" value="NZ_VOOR01000083.1"/>
</dbReference>
<dbReference type="PANTHER" id="PTHR11808">
    <property type="entry name" value="TRANS-SULFURATION ENZYME FAMILY MEMBER"/>
    <property type="match status" value="1"/>
</dbReference>
<dbReference type="PIRSF" id="PIRSF001434">
    <property type="entry name" value="CGS"/>
    <property type="match status" value="1"/>
</dbReference>
<dbReference type="SUPFAM" id="SSF53383">
    <property type="entry name" value="PLP-dependent transferases"/>
    <property type="match status" value="1"/>
</dbReference>
<dbReference type="CDD" id="cd00614">
    <property type="entry name" value="CGS_like"/>
    <property type="match status" value="1"/>
</dbReference>
<evidence type="ECO:0000256" key="2">
    <source>
        <dbReference type="ARBA" id="ARBA00022898"/>
    </source>
</evidence>
<dbReference type="InterPro" id="IPR015421">
    <property type="entry name" value="PyrdxlP-dep_Trfase_major"/>
</dbReference>
<keyword evidence="2 3" id="KW-0663">Pyridoxal phosphate</keyword>
<organism evidence="5 6">
    <name type="scientific">Phaeodactylibacter luteus</name>
    <dbReference type="NCBI Taxonomy" id="1564516"/>
    <lineage>
        <taxon>Bacteria</taxon>
        <taxon>Pseudomonadati</taxon>
        <taxon>Bacteroidota</taxon>
        <taxon>Saprospiria</taxon>
        <taxon>Saprospirales</taxon>
        <taxon>Haliscomenobacteraceae</taxon>
        <taxon>Phaeodactylibacter</taxon>
    </lineage>
</organism>
<evidence type="ECO:0000313" key="5">
    <source>
        <dbReference type="EMBL" id="TXB60077.1"/>
    </source>
</evidence>
<accession>A0A5C6RGV8</accession>
<dbReference type="EMBL" id="VOOR01000083">
    <property type="protein sequence ID" value="TXB60077.1"/>
    <property type="molecule type" value="Genomic_DNA"/>
</dbReference>
<evidence type="ECO:0000256" key="1">
    <source>
        <dbReference type="ARBA" id="ARBA00001933"/>
    </source>
</evidence>
<dbReference type="Pfam" id="PF01053">
    <property type="entry name" value="Cys_Met_Meta_PP"/>
    <property type="match status" value="1"/>
</dbReference>
<dbReference type="InterPro" id="IPR015424">
    <property type="entry name" value="PyrdxlP-dep_Trfase"/>
</dbReference>
<comment type="caution">
    <text evidence="5">The sequence shown here is derived from an EMBL/GenBank/DDBJ whole genome shotgun (WGS) entry which is preliminary data.</text>
</comment>
<dbReference type="GO" id="GO:0016846">
    <property type="term" value="F:carbon-sulfur lyase activity"/>
    <property type="evidence" value="ECO:0007669"/>
    <property type="project" value="TreeGrafter"/>
</dbReference>
<dbReference type="FunFam" id="3.90.1150.10:FF:000033">
    <property type="entry name" value="Cystathionine gamma-synthase"/>
    <property type="match status" value="1"/>
</dbReference>
<dbReference type="GO" id="GO:0005737">
    <property type="term" value="C:cytoplasm"/>
    <property type="evidence" value="ECO:0007669"/>
    <property type="project" value="TreeGrafter"/>
</dbReference>
<comment type="cofactor">
    <cofactor evidence="1 4">
        <name>pyridoxal 5'-phosphate</name>
        <dbReference type="ChEBI" id="CHEBI:597326"/>
    </cofactor>
</comment>
<dbReference type="Proteomes" id="UP000321580">
    <property type="component" value="Unassembled WGS sequence"/>
</dbReference>
<evidence type="ECO:0000313" key="6">
    <source>
        <dbReference type="Proteomes" id="UP000321580"/>
    </source>
</evidence>
<name>A0A5C6RGV8_9BACT</name>
<dbReference type="GO" id="GO:0030170">
    <property type="term" value="F:pyridoxal phosphate binding"/>
    <property type="evidence" value="ECO:0007669"/>
    <property type="project" value="InterPro"/>
</dbReference>
<dbReference type="FunFam" id="3.40.640.10:FF:000046">
    <property type="entry name" value="Cystathionine gamma-lyase"/>
    <property type="match status" value="1"/>
</dbReference>
<dbReference type="InterPro" id="IPR000277">
    <property type="entry name" value="Cys/Met-Metab_PyrdxlP-dep_enz"/>
</dbReference>
<comment type="similarity">
    <text evidence="4">Belongs to the trans-sulfuration enzymes family.</text>
</comment>
<dbReference type="AlphaFoldDB" id="A0A5C6RGV8"/>
<gene>
    <name evidence="5" type="ORF">FRY97_20915</name>
</gene>
<feature type="modified residue" description="N6-(pyridoxal phosphate)lysine" evidence="3">
    <location>
        <position position="214"/>
    </location>
</feature>
<evidence type="ECO:0000256" key="4">
    <source>
        <dbReference type="RuleBase" id="RU362118"/>
    </source>
</evidence>
<sequence>MAHPFSFGTLCAQPSADPRTTRPHQLPIYATSSFAFEGLPEGMQVFSGDQPGYLYSRFGNPTIDAVAAKIAALESLNLAGKATAYLLSSGMAAISTLCLALLKPGEKILIPNNLYGGTNELFAKILTPMGYQAVIGNLREEAALRRQLQADPSIKMVYFETPANPTLSCIDLQMAADAARQAGAYAVVDNTFATPYLQQPFLYGAHFVVHSTTKYLNGHGNSTSGAIVGLDEALMKEKVFPALKLIGTNCSPWDAWLLENGMKTLELRMERHCSNAMQIARWLEGQPEVAKVHYPGLESHEDHQLAKKQMCAFGGVVSFELKGGAAAGQRFVSGLQLCSLAPTMGDVDTLVMHPASMSHLRVPPEQRRAAGITDGMIRLSIGIESPQDLIADLKNGLGRVAKGRRI</sequence>
<dbReference type="GO" id="GO:0009086">
    <property type="term" value="P:methionine biosynthetic process"/>
    <property type="evidence" value="ECO:0007669"/>
    <property type="project" value="UniProtKB-ARBA"/>
</dbReference>
<dbReference type="GO" id="GO:0016740">
    <property type="term" value="F:transferase activity"/>
    <property type="evidence" value="ECO:0007669"/>
    <property type="project" value="UniProtKB-KW"/>
</dbReference>
<dbReference type="GO" id="GO:0019346">
    <property type="term" value="P:transsulfuration"/>
    <property type="evidence" value="ECO:0007669"/>
    <property type="project" value="InterPro"/>
</dbReference>
<dbReference type="Gene3D" id="3.90.1150.10">
    <property type="entry name" value="Aspartate Aminotransferase, domain 1"/>
    <property type="match status" value="1"/>
</dbReference>
<reference evidence="5 6" key="1">
    <citation type="submission" date="2019-08" db="EMBL/GenBank/DDBJ databases">
        <title>Genome of Phaeodactylibacter luteus.</title>
        <authorList>
            <person name="Bowman J.P."/>
        </authorList>
    </citation>
    <scope>NUCLEOTIDE SEQUENCE [LARGE SCALE GENOMIC DNA]</scope>
    <source>
        <strain evidence="5 6">KCTC 42180</strain>
    </source>
</reference>
<dbReference type="Gene3D" id="3.40.640.10">
    <property type="entry name" value="Type I PLP-dependent aspartate aminotransferase-like (Major domain)"/>
    <property type="match status" value="1"/>
</dbReference>
<keyword evidence="6" id="KW-1185">Reference proteome</keyword>
<evidence type="ECO:0000256" key="3">
    <source>
        <dbReference type="PIRSR" id="PIRSR001434-2"/>
    </source>
</evidence>